<dbReference type="KEGG" id="pprf:DPRO_0011"/>
<dbReference type="Gene3D" id="1.25.40.10">
    <property type="entry name" value="Tetratricopeptide repeat domain"/>
    <property type="match status" value="1"/>
</dbReference>
<dbReference type="PANTHER" id="PTHR43179:SF7">
    <property type="entry name" value="RHAMNOSYLTRANSFERASE WBBL"/>
    <property type="match status" value="1"/>
</dbReference>
<name>A0A2C8F4F2_9BACT</name>
<dbReference type="OrthoDB" id="5443808at2"/>
<feature type="repeat" description="TPR" evidence="1">
    <location>
        <begin position="205"/>
        <end position="238"/>
    </location>
</feature>
<dbReference type="Pfam" id="PF00535">
    <property type="entry name" value="Glycos_transf_2"/>
    <property type="match status" value="1"/>
</dbReference>
<keyword evidence="4" id="KW-1185">Reference proteome</keyword>
<evidence type="ECO:0000313" key="4">
    <source>
        <dbReference type="Proteomes" id="UP000219215"/>
    </source>
</evidence>
<organism evidence="3 4">
    <name type="scientific">Pseudodesulfovibrio profundus</name>
    <dbReference type="NCBI Taxonomy" id="57320"/>
    <lineage>
        <taxon>Bacteria</taxon>
        <taxon>Pseudomonadati</taxon>
        <taxon>Thermodesulfobacteriota</taxon>
        <taxon>Desulfovibrionia</taxon>
        <taxon>Desulfovibrionales</taxon>
        <taxon>Desulfovibrionaceae</taxon>
    </lineage>
</organism>
<evidence type="ECO:0000259" key="2">
    <source>
        <dbReference type="Pfam" id="PF00535"/>
    </source>
</evidence>
<dbReference type="InterPro" id="IPR019734">
    <property type="entry name" value="TPR_rpt"/>
</dbReference>
<dbReference type="EMBL" id="LT907975">
    <property type="protein sequence ID" value="SOB56886.1"/>
    <property type="molecule type" value="Genomic_DNA"/>
</dbReference>
<keyword evidence="3" id="KW-0808">Transferase</keyword>
<dbReference type="PANTHER" id="PTHR43179">
    <property type="entry name" value="RHAMNOSYLTRANSFERASE WBBL"/>
    <property type="match status" value="1"/>
</dbReference>
<dbReference type="CDD" id="cd00761">
    <property type="entry name" value="Glyco_tranf_GTA_type"/>
    <property type="match status" value="1"/>
</dbReference>
<dbReference type="Proteomes" id="UP000219215">
    <property type="component" value="Chromosome DPRO"/>
</dbReference>
<dbReference type="Gene3D" id="3.90.550.10">
    <property type="entry name" value="Spore Coat Polysaccharide Biosynthesis Protein SpsA, Chain A"/>
    <property type="match status" value="1"/>
</dbReference>
<protein>
    <submittedName>
        <fullName evidence="3">Family 2 glycosyl transferase</fullName>
    </submittedName>
</protein>
<dbReference type="PROSITE" id="PS50005">
    <property type="entry name" value="TPR"/>
    <property type="match status" value="1"/>
</dbReference>
<dbReference type="RefSeq" id="WP_097010229.1">
    <property type="nucleotide sequence ID" value="NZ_LT907975.1"/>
</dbReference>
<dbReference type="InterPro" id="IPR001173">
    <property type="entry name" value="Glyco_trans_2-like"/>
</dbReference>
<accession>A0A2C8F4F2</accession>
<sequence length="534" mass="61534">MPTPYIHTDRFEELDHIDLNTVFGVLKIHCANFQPDIESCLVFLLRILRDKDAANHPDTRDWVTHLIRKIRDHGPFNRRGLELAFKLTNDQDIDARLERLRYFDLPPEMLDFRSVMSSQRAMRRKRELLQETLDRMPGHVLAASQLLQLDAYEGHKESPWLEKVTIPKFFEAEWNQRLFQHHASVGNTDRAMELLPRIAQSPLSEIQLNLAAELYVASGSTEQALHCYRESLKLDPHQLPVRHRLAELESPFVPDNERINIDRVCICVYTWNKAEDLERTLASLAQTYIGSARIRILLNGCTDNSLQIVKEAQTLFPDNDFKWIEIPVNIGAPAARNWLASLSDVRESDFVAYIDDDVELPRDWLAHFLTVMYQYPDTSVVGCKVVYGNNTNMLQYLHRTFSLAQNGLIKLSNPNQIAESDRGQYNFIRTTDHVMGCCHLLRMDHFPQGINFDIRYSPSQIDDIAHDIKTRVNNGVIRYCGLVTCVHHQNTGGGFKRRMTDAQVGQVMGNDMKLYHQFEGEMDKINSLMSESAS</sequence>
<evidence type="ECO:0000256" key="1">
    <source>
        <dbReference type="PROSITE-ProRule" id="PRU00339"/>
    </source>
</evidence>
<dbReference type="SUPFAM" id="SSF48452">
    <property type="entry name" value="TPR-like"/>
    <property type="match status" value="1"/>
</dbReference>
<dbReference type="SUPFAM" id="SSF53448">
    <property type="entry name" value="Nucleotide-diphospho-sugar transferases"/>
    <property type="match status" value="1"/>
</dbReference>
<evidence type="ECO:0000313" key="3">
    <source>
        <dbReference type="EMBL" id="SOB56886.1"/>
    </source>
</evidence>
<feature type="domain" description="Glycosyltransferase 2-like" evidence="2">
    <location>
        <begin position="265"/>
        <end position="443"/>
    </location>
</feature>
<dbReference type="InterPro" id="IPR029044">
    <property type="entry name" value="Nucleotide-diphossugar_trans"/>
</dbReference>
<dbReference type="AlphaFoldDB" id="A0A2C8F4F2"/>
<dbReference type="InterPro" id="IPR011990">
    <property type="entry name" value="TPR-like_helical_dom_sf"/>
</dbReference>
<gene>
    <name evidence="3" type="ORF">DPRO_0011</name>
</gene>
<proteinExistence type="predicted"/>
<reference evidence="4" key="1">
    <citation type="submission" date="2017-09" db="EMBL/GenBank/DDBJ databases">
        <authorList>
            <person name="Regsiter A."/>
            <person name="William W."/>
        </authorList>
    </citation>
    <scope>NUCLEOTIDE SEQUENCE [LARGE SCALE GENOMIC DNA]</scope>
    <source>
        <strain evidence="4">500-1</strain>
    </source>
</reference>
<keyword evidence="1" id="KW-0802">TPR repeat</keyword>
<dbReference type="GO" id="GO:0016740">
    <property type="term" value="F:transferase activity"/>
    <property type="evidence" value="ECO:0007669"/>
    <property type="project" value="UniProtKB-KW"/>
</dbReference>